<proteinExistence type="predicted"/>
<evidence type="ECO:0000313" key="2">
    <source>
        <dbReference type="EMBL" id="ROW05775.1"/>
    </source>
</evidence>
<dbReference type="AlphaFoldDB" id="A0A423WRC3"/>
<sequence length="332" mass="37206">MVSRKPQGDLEIHVPKSYNSERPALRFSQVSFDTDLSEHPLASRLPSATDGPSIQTGGEEFRDLNTGDKLPSTIEDYTYSDEPPLALHVWSFKDAMIVSLNFPHALTDAIGLTALVKNWCKVLAGREEDVDALEEDDPFDSIGASGDKDDAGEKYVLSDLKLKGCRFLQFALNFTLQVIFGPKMETRLIFLPQKSLRALRQRALDDLQHDDPKQTDTSDSAYAKPYISDGDILSAWGARMIDLGLGKRKRALTVMNVFDMRSRLGSLFDHSTAYVQNAICVLFFGFDANPKPDPTHRNIFSIRGKDLSGNYWIMGMLSKTTWAHIEQELIKL</sequence>
<dbReference type="Pfam" id="PF02458">
    <property type="entry name" value="Transferase"/>
    <property type="match status" value="1"/>
</dbReference>
<protein>
    <submittedName>
        <fullName evidence="2">Uncharacterized protein</fullName>
    </submittedName>
</protein>
<dbReference type="InterPro" id="IPR023213">
    <property type="entry name" value="CAT-like_dom_sf"/>
</dbReference>
<accession>A0A423WRC3</accession>
<gene>
    <name evidence="2" type="ORF">VMCG_05249</name>
</gene>
<evidence type="ECO:0000256" key="1">
    <source>
        <dbReference type="SAM" id="MobiDB-lite"/>
    </source>
</evidence>
<reference evidence="2 3" key="1">
    <citation type="submission" date="2015-09" db="EMBL/GenBank/DDBJ databases">
        <title>Host preference determinants of Valsa canker pathogens revealed by comparative genomics.</title>
        <authorList>
            <person name="Yin Z."/>
            <person name="Huang L."/>
        </authorList>
    </citation>
    <scope>NUCLEOTIDE SEQUENCE [LARGE SCALE GENOMIC DNA]</scope>
    <source>
        <strain evidence="2 3">03-1</strain>
    </source>
</reference>
<dbReference type="EMBL" id="LKEA01000012">
    <property type="protein sequence ID" value="ROW05775.1"/>
    <property type="molecule type" value="Genomic_DNA"/>
</dbReference>
<name>A0A423WRC3_9PEZI</name>
<dbReference type="Proteomes" id="UP000283895">
    <property type="component" value="Unassembled WGS sequence"/>
</dbReference>
<keyword evidence="3" id="KW-1185">Reference proteome</keyword>
<comment type="caution">
    <text evidence="2">The sequence shown here is derived from an EMBL/GenBank/DDBJ whole genome shotgun (WGS) entry which is preliminary data.</text>
</comment>
<evidence type="ECO:0000313" key="3">
    <source>
        <dbReference type="Proteomes" id="UP000283895"/>
    </source>
</evidence>
<dbReference type="OrthoDB" id="21502at2759"/>
<feature type="region of interest" description="Disordered" evidence="1">
    <location>
        <begin position="39"/>
        <end position="68"/>
    </location>
</feature>
<organism evidence="2 3">
    <name type="scientific">Cytospora schulzeri</name>
    <dbReference type="NCBI Taxonomy" id="448051"/>
    <lineage>
        <taxon>Eukaryota</taxon>
        <taxon>Fungi</taxon>
        <taxon>Dikarya</taxon>
        <taxon>Ascomycota</taxon>
        <taxon>Pezizomycotina</taxon>
        <taxon>Sordariomycetes</taxon>
        <taxon>Sordariomycetidae</taxon>
        <taxon>Diaporthales</taxon>
        <taxon>Cytosporaceae</taxon>
        <taxon>Cytospora</taxon>
    </lineage>
</organism>
<dbReference type="Gene3D" id="3.30.559.10">
    <property type="entry name" value="Chloramphenicol acetyltransferase-like domain"/>
    <property type="match status" value="2"/>
</dbReference>